<organism evidence="2 3">
    <name type="scientific">Rugosimonospora acidiphila</name>
    <dbReference type="NCBI Taxonomy" id="556531"/>
    <lineage>
        <taxon>Bacteria</taxon>
        <taxon>Bacillati</taxon>
        <taxon>Actinomycetota</taxon>
        <taxon>Actinomycetes</taxon>
        <taxon>Micromonosporales</taxon>
        <taxon>Micromonosporaceae</taxon>
        <taxon>Rugosimonospora</taxon>
    </lineage>
</organism>
<keyword evidence="1" id="KW-0732">Signal</keyword>
<keyword evidence="3" id="KW-1185">Reference proteome</keyword>
<dbReference type="Proteomes" id="UP001501570">
    <property type="component" value="Unassembled WGS sequence"/>
</dbReference>
<name>A0ABP9RKN0_9ACTN</name>
<evidence type="ECO:0008006" key="4">
    <source>
        <dbReference type="Google" id="ProtNLM"/>
    </source>
</evidence>
<evidence type="ECO:0000256" key="1">
    <source>
        <dbReference type="SAM" id="SignalP"/>
    </source>
</evidence>
<gene>
    <name evidence="2" type="ORF">GCM10023322_09880</name>
</gene>
<protein>
    <recommendedName>
        <fullName evidence="4">DUF3558 domain-containing protein</fullName>
    </recommendedName>
</protein>
<evidence type="ECO:0000313" key="3">
    <source>
        <dbReference type="Proteomes" id="UP001501570"/>
    </source>
</evidence>
<reference evidence="3" key="1">
    <citation type="journal article" date="2019" name="Int. J. Syst. Evol. Microbiol.">
        <title>The Global Catalogue of Microorganisms (GCM) 10K type strain sequencing project: providing services to taxonomists for standard genome sequencing and annotation.</title>
        <authorList>
            <consortium name="The Broad Institute Genomics Platform"/>
            <consortium name="The Broad Institute Genome Sequencing Center for Infectious Disease"/>
            <person name="Wu L."/>
            <person name="Ma J."/>
        </authorList>
    </citation>
    <scope>NUCLEOTIDE SEQUENCE [LARGE SCALE GENOMIC DNA]</scope>
    <source>
        <strain evidence="3">JCM 18304</strain>
    </source>
</reference>
<evidence type="ECO:0000313" key="2">
    <source>
        <dbReference type="EMBL" id="GAA5179557.1"/>
    </source>
</evidence>
<dbReference type="PROSITE" id="PS51257">
    <property type="entry name" value="PROKAR_LIPOPROTEIN"/>
    <property type="match status" value="1"/>
</dbReference>
<accession>A0ABP9RKN0</accession>
<dbReference type="EMBL" id="BAABJQ010000002">
    <property type="protein sequence ID" value="GAA5179557.1"/>
    <property type="molecule type" value="Genomic_DNA"/>
</dbReference>
<feature type="signal peptide" evidence="1">
    <location>
        <begin position="1"/>
        <end position="27"/>
    </location>
</feature>
<comment type="caution">
    <text evidence="2">The sequence shown here is derived from an EMBL/GenBank/DDBJ whole genome shotgun (WGS) entry which is preliminary data.</text>
</comment>
<proteinExistence type="predicted"/>
<sequence>MRARSLRSSRVALYGCLAVLPALGAGACSKPDTPPLQRFPDCQTIVRAIPSNVLVQPQARFPGIDDAEAQGSDARQNSSMCPVLGLARDGRTQLQVQIWLDSAHLLATGDGHNQADVLGETAKSEITGFCMENPATSGSPITRSSCYTTTLDGSIAGAAVVHKSAVVAVRIDAKPNGQAKDEFQRLLQDDATSLADAVADAI</sequence>
<feature type="chain" id="PRO_5046967012" description="DUF3558 domain-containing protein" evidence="1">
    <location>
        <begin position="28"/>
        <end position="202"/>
    </location>
</feature>